<dbReference type="InterPro" id="IPR000873">
    <property type="entry name" value="AMP-dep_synth/lig_dom"/>
</dbReference>
<sequence length="504" mass="55890">MYPDHGWIMKRAEITPDSTALVDVHTGQRWSYGELAGRTAAYMERFRSAGLRKGERVAVLSHNRIDLFAVLFACAGRGLIYVPMNWRLSESELRYIVGDSGPSILLHDDDHAGRAAGLGVPFGPLDSGQATSANLRSEHVPSRLDDPWMMIYTGGTTGRPKGVVLTFESVNWNAINTIISWNLSGRDCTLNYMPLFHTGGLNALSLPVLMAGGTVVIGRKFDPEEAIRALNDHRTTISLFVPTMHQAMLDTELFWETDFPSVDVFLSGGAPCPSTVYDAYRKKGVRFREGYGMTEAGPNNFIIDADTAMKKRGAVGKSMQFNEVRIVDAQGRLCSSGEVGELQLRGRHLFSHYWNNDEATRDSLRDGWFSTGDLASRDEEGDHFIVGRKKEMIISGGENIYPQEVEQCLISHDGVKEIAVIGTADRKWGERVVAFVVAHPANVPKTEELLSHCARTLGSYKVPKDFFFVEELPKTDIGKIDKKRLSAMAEELKKEEMQNPGQSG</sequence>
<dbReference type="Gene3D" id="3.30.300.30">
    <property type="match status" value="1"/>
</dbReference>
<keyword evidence="6" id="KW-1185">Reference proteome</keyword>
<dbReference type="GO" id="GO:0006631">
    <property type="term" value="P:fatty acid metabolic process"/>
    <property type="evidence" value="ECO:0007669"/>
    <property type="project" value="TreeGrafter"/>
</dbReference>
<evidence type="ECO:0000259" key="3">
    <source>
        <dbReference type="Pfam" id="PF00501"/>
    </source>
</evidence>
<name>A0A1H6TT54_9BACL</name>
<dbReference type="RefSeq" id="WP_092049557.1">
    <property type="nucleotide sequence ID" value="NZ_FNZF01000001.1"/>
</dbReference>
<dbReference type="InterPro" id="IPR025110">
    <property type="entry name" value="AMP-bd_C"/>
</dbReference>
<evidence type="ECO:0000256" key="1">
    <source>
        <dbReference type="ARBA" id="ARBA00006432"/>
    </source>
</evidence>
<keyword evidence="2" id="KW-0436">Ligase</keyword>
<dbReference type="SUPFAM" id="SSF56801">
    <property type="entry name" value="Acetyl-CoA synthetase-like"/>
    <property type="match status" value="1"/>
</dbReference>
<dbReference type="STRING" id="426757.SAMN04488127_0510"/>
<reference evidence="6" key="1">
    <citation type="submission" date="2016-10" db="EMBL/GenBank/DDBJ databases">
        <authorList>
            <person name="Varghese N."/>
            <person name="Submissions S."/>
        </authorList>
    </citation>
    <scope>NUCLEOTIDE SEQUENCE [LARGE SCALE GENOMIC DNA]</scope>
    <source>
        <strain evidence="6">CGMCC 1.6763</strain>
    </source>
</reference>
<dbReference type="InterPro" id="IPR020845">
    <property type="entry name" value="AMP-binding_CS"/>
</dbReference>
<dbReference type="PANTHER" id="PTHR43201">
    <property type="entry name" value="ACYL-COA SYNTHETASE"/>
    <property type="match status" value="1"/>
</dbReference>
<dbReference type="FunFam" id="3.30.300.30:FF:000008">
    <property type="entry name" value="2,3-dihydroxybenzoate-AMP ligase"/>
    <property type="match status" value="1"/>
</dbReference>
<dbReference type="OrthoDB" id="9765680at2"/>
<dbReference type="Pfam" id="PF13193">
    <property type="entry name" value="AMP-binding_C"/>
    <property type="match status" value="1"/>
</dbReference>
<evidence type="ECO:0000259" key="4">
    <source>
        <dbReference type="Pfam" id="PF13193"/>
    </source>
</evidence>
<evidence type="ECO:0000313" key="5">
    <source>
        <dbReference type="EMBL" id="SEI80427.1"/>
    </source>
</evidence>
<dbReference type="Gene3D" id="3.40.50.12780">
    <property type="entry name" value="N-terminal domain of ligase-like"/>
    <property type="match status" value="1"/>
</dbReference>
<dbReference type="EMBL" id="FNZF01000001">
    <property type="protein sequence ID" value="SEI80427.1"/>
    <property type="molecule type" value="Genomic_DNA"/>
</dbReference>
<dbReference type="PROSITE" id="PS00455">
    <property type="entry name" value="AMP_BINDING"/>
    <property type="match status" value="1"/>
</dbReference>
<dbReference type="PANTHER" id="PTHR43201:SF5">
    <property type="entry name" value="MEDIUM-CHAIN ACYL-COA LIGASE ACSF2, MITOCHONDRIAL"/>
    <property type="match status" value="1"/>
</dbReference>
<protein>
    <submittedName>
        <fullName evidence="5">Fatty-acyl-CoA synthase</fullName>
    </submittedName>
</protein>
<dbReference type="InterPro" id="IPR045851">
    <property type="entry name" value="AMP-bd_C_sf"/>
</dbReference>
<feature type="domain" description="AMP-binding enzyme C-terminal" evidence="4">
    <location>
        <begin position="404"/>
        <end position="479"/>
    </location>
</feature>
<evidence type="ECO:0000256" key="2">
    <source>
        <dbReference type="ARBA" id="ARBA00022598"/>
    </source>
</evidence>
<comment type="similarity">
    <text evidence="1">Belongs to the ATP-dependent AMP-binding enzyme family.</text>
</comment>
<dbReference type="InterPro" id="IPR042099">
    <property type="entry name" value="ANL_N_sf"/>
</dbReference>
<dbReference type="CDD" id="cd17631">
    <property type="entry name" value="FACL_FadD13-like"/>
    <property type="match status" value="1"/>
</dbReference>
<proteinExistence type="inferred from homology"/>
<dbReference type="GO" id="GO:0031956">
    <property type="term" value="F:medium-chain fatty acid-CoA ligase activity"/>
    <property type="evidence" value="ECO:0007669"/>
    <property type="project" value="TreeGrafter"/>
</dbReference>
<dbReference type="Pfam" id="PF00501">
    <property type="entry name" value="AMP-binding"/>
    <property type="match status" value="1"/>
</dbReference>
<feature type="domain" description="AMP-dependent synthetase/ligase" evidence="3">
    <location>
        <begin position="10"/>
        <end position="354"/>
    </location>
</feature>
<accession>A0A1H6TT54</accession>
<gene>
    <name evidence="5" type="ORF">SAMN04488127_0510</name>
</gene>
<organism evidence="5 6">
    <name type="scientific">Bhargavaea ginsengi</name>
    <dbReference type="NCBI Taxonomy" id="426757"/>
    <lineage>
        <taxon>Bacteria</taxon>
        <taxon>Bacillati</taxon>
        <taxon>Bacillota</taxon>
        <taxon>Bacilli</taxon>
        <taxon>Bacillales</taxon>
        <taxon>Caryophanaceae</taxon>
        <taxon>Bhargavaea</taxon>
    </lineage>
</organism>
<dbReference type="AlphaFoldDB" id="A0A1H6TT54"/>
<dbReference type="Proteomes" id="UP000199200">
    <property type="component" value="Unassembled WGS sequence"/>
</dbReference>
<evidence type="ECO:0000313" key="6">
    <source>
        <dbReference type="Proteomes" id="UP000199200"/>
    </source>
</evidence>